<evidence type="ECO:0000313" key="2">
    <source>
        <dbReference type="Proteomes" id="UP000309991"/>
    </source>
</evidence>
<proteinExistence type="predicted"/>
<dbReference type="EMBL" id="MK504444">
    <property type="protein sequence ID" value="QBJ03575.1"/>
    <property type="molecule type" value="Genomic_DNA"/>
</dbReference>
<evidence type="ECO:0000313" key="1">
    <source>
        <dbReference type="EMBL" id="QBJ03575.1"/>
    </source>
</evidence>
<sequence length="183" mass="21464">MGETLKFPDTYVLSEHAEERLLHRFAVPSPRIKEWTSNFLTHCTKCEEDEYPEYTYKQAEGREVYKWYDVIGILDTYHRRVVTLYPVYQPKDAVPMDEETVVDLKRSISNLEHSYNKDWAEETAEYFSDMAKKCNSLSKVKRPDYYDDIMQDIEKSQAAISRANSRKNERISTLGAIAKGLED</sequence>
<reference evidence="1 2" key="1">
    <citation type="submission" date="2019-02" db="EMBL/GenBank/DDBJ databases">
        <title>Isolation of virulent Lactobacillus brevis phages.</title>
        <authorList>
            <person name="Feyereisen M."/>
            <person name="Mahony J."/>
            <person name="O'Sullivan T."/>
            <person name="van Sinderen D."/>
        </authorList>
    </citation>
    <scope>NUCLEOTIDE SEQUENCE [LARGE SCALE GENOMIC DNA]</scope>
</reference>
<gene>
    <name evidence="1" type="ORF">UCC3521_0037</name>
</gene>
<dbReference type="Proteomes" id="UP000309991">
    <property type="component" value="Segment"/>
</dbReference>
<name>A0A4Y5FET6_9CAUD</name>
<organism evidence="1 2">
    <name type="scientific">Lactobacillus phage 3-521</name>
    <dbReference type="NCBI Taxonomy" id="2510943"/>
    <lineage>
        <taxon>Viruses</taxon>
        <taxon>Duplodnaviria</taxon>
        <taxon>Heunggongvirae</taxon>
        <taxon>Uroviricota</taxon>
        <taxon>Caudoviricetes</taxon>
        <taxon>Herelleviridae</taxon>
        <taxon>Watanabevirus</taxon>
        <taxon>Watanabevirus wv3521</taxon>
    </lineage>
</organism>
<protein>
    <submittedName>
        <fullName evidence="1">Uncharacterized protein</fullName>
    </submittedName>
</protein>
<keyword evidence="2" id="KW-1185">Reference proteome</keyword>
<accession>A0A4Y5FET6</accession>